<proteinExistence type="predicted"/>
<dbReference type="KEGG" id="nwl:NWFMUON74_50550"/>
<accession>A0A7G1KSU8</accession>
<organism evidence="1 2">
    <name type="scientific">Nocardia wallacei</name>
    <dbReference type="NCBI Taxonomy" id="480035"/>
    <lineage>
        <taxon>Bacteria</taxon>
        <taxon>Bacillati</taxon>
        <taxon>Actinomycetota</taxon>
        <taxon>Actinomycetes</taxon>
        <taxon>Mycobacteriales</taxon>
        <taxon>Nocardiaceae</taxon>
        <taxon>Nocardia</taxon>
    </lineage>
</organism>
<dbReference type="GeneID" id="80349495"/>
<dbReference type="Proteomes" id="UP000516173">
    <property type="component" value="Chromosome"/>
</dbReference>
<gene>
    <name evidence="1" type="ORF">NWFMUON74_50550</name>
</gene>
<keyword evidence="2" id="KW-1185">Reference proteome</keyword>
<evidence type="ECO:0000313" key="1">
    <source>
        <dbReference type="EMBL" id="BCK57283.1"/>
    </source>
</evidence>
<evidence type="ECO:0000313" key="2">
    <source>
        <dbReference type="Proteomes" id="UP000516173"/>
    </source>
</evidence>
<reference evidence="1 2" key="1">
    <citation type="submission" date="2020-08" db="EMBL/GenBank/DDBJ databases">
        <title>Genome Sequencing of Nocardia wallacei strain FMUON74 and assembly.</title>
        <authorList>
            <person name="Toyokawa M."/>
            <person name="Uesaka K."/>
        </authorList>
    </citation>
    <scope>NUCLEOTIDE SEQUENCE [LARGE SCALE GENOMIC DNA]</scope>
    <source>
        <strain evidence="1 2">FMUON74</strain>
    </source>
</reference>
<dbReference type="EMBL" id="AP023396">
    <property type="protein sequence ID" value="BCK57283.1"/>
    <property type="molecule type" value="Genomic_DNA"/>
</dbReference>
<dbReference type="RefSeq" id="WP_187684201.1">
    <property type="nucleotide sequence ID" value="NZ_AP023396.1"/>
</dbReference>
<protein>
    <submittedName>
        <fullName evidence="1">Uncharacterized protein</fullName>
    </submittedName>
</protein>
<name>A0A7G1KSU8_9NOCA</name>
<sequence length="102" mass="10666">MLDMDEPDEVIAAAGKFRAAVTSVTDHVDAVADDLNLPRGPQSPLDHGCAGVHRLIPAMLREATPAHAGYAITTNQNATETTTVLATADIDGGLQVHRAEPV</sequence>
<dbReference type="AlphaFoldDB" id="A0A7G1KSU8"/>